<organism evidence="1 2">
    <name type="scientific">Schistosoma margrebowiei</name>
    <dbReference type="NCBI Taxonomy" id="48269"/>
    <lineage>
        <taxon>Eukaryota</taxon>
        <taxon>Metazoa</taxon>
        <taxon>Spiralia</taxon>
        <taxon>Lophotrochozoa</taxon>
        <taxon>Platyhelminthes</taxon>
        <taxon>Trematoda</taxon>
        <taxon>Digenea</taxon>
        <taxon>Strigeidida</taxon>
        <taxon>Schistosomatoidea</taxon>
        <taxon>Schistosomatidae</taxon>
        <taxon>Schistosoma</taxon>
    </lineage>
</organism>
<keyword evidence="2" id="KW-1185">Reference proteome</keyword>
<name>A0A183LQM3_9TREM</name>
<gene>
    <name evidence="1" type="ORF">SMRZ_LOCUS6098</name>
</gene>
<dbReference type="PANTHER" id="PTHR21292:SF1">
    <property type="entry name" value="EXOCYST COMPLEX COMPONENT 3"/>
    <property type="match status" value="1"/>
</dbReference>
<protein>
    <submittedName>
        <fullName evidence="1">Uncharacterized protein</fullName>
    </submittedName>
</protein>
<reference evidence="1 2" key="1">
    <citation type="submission" date="2018-11" db="EMBL/GenBank/DDBJ databases">
        <authorList>
            <consortium name="Pathogen Informatics"/>
        </authorList>
    </citation>
    <scope>NUCLEOTIDE SEQUENCE [LARGE SCALE GENOMIC DNA]</scope>
    <source>
        <strain evidence="1 2">Zambia</strain>
    </source>
</reference>
<evidence type="ECO:0000313" key="1">
    <source>
        <dbReference type="EMBL" id="VDO69410.1"/>
    </source>
</evidence>
<proteinExistence type="predicted"/>
<accession>A0A183LQM3</accession>
<dbReference type="GO" id="GO:0000145">
    <property type="term" value="C:exocyst"/>
    <property type="evidence" value="ECO:0007669"/>
    <property type="project" value="InterPro"/>
</dbReference>
<dbReference type="EMBL" id="UZAI01002218">
    <property type="protein sequence ID" value="VDO69410.1"/>
    <property type="molecule type" value="Genomic_DNA"/>
</dbReference>
<sequence length="197" mass="23126">MSVQSFQLSELEEKARASALKRVSDHFQPEQLDKIDIIKSRFLNQKTATEAQLKMALYSQLDGSKVGLEKLDTALAESQTCRNRMQDLEGIRDELMFEVYRQKSMEDLDTLRAFFRELENLNDTFRHKIIVLGSRLTSAVITHNRFVVNCVRVIDREERTDANWRKRSEKHGFMPDGRPKQWKKLLFDSIFNTIKNK</sequence>
<dbReference type="GO" id="GO:0000149">
    <property type="term" value="F:SNARE binding"/>
    <property type="evidence" value="ECO:0007669"/>
    <property type="project" value="TreeGrafter"/>
</dbReference>
<evidence type="ECO:0000313" key="2">
    <source>
        <dbReference type="Proteomes" id="UP000277204"/>
    </source>
</evidence>
<dbReference type="GO" id="GO:0006887">
    <property type="term" value="P:exocytosis"/>
    <property type="evidence" value="ECO:0007669"/>
    <property type="project" value="InterPro"/>
</dbReference>
<dbReference type="GO" id="GO:0051601">
    <property type="term" value="P:exocyst localization"/>
    <property type="evidence" value="ECO:0007669"/>
    <property type="project" value="TreeGrafter"/>
</dbReference>
<dbReference type="AlphaFoldDB" id="A0A183LQM3"/>
<dbReference type="Proteomes" id="UP000277204">
    <property type="component" value="Unassembled WGS sequence"/>
</dbReference>
<dbReference type="InterPro" id="IPR010326">
    <property type="entry name" value="EXOC3/Sec6"/>
</dbReference>
<dbReference type="Pfam" id="PF06046">
    <property type="entry name" value="Sec6"/>
    <property type="match status" value="1"/>
</dbReference>
<dbReference type="STRING" id="48269.A0A183LQM3"/>
<dbReference type="PANTHER" id="PTHR21292">
    <property type="entry name" value="EXOCYST COMPLEX COMPONENT SEC6-RELATED"/>
    <property type="match status" value="1"/>
</dbReference>